<sequence length="150" mass="16059">MTDLFREMSAGESDGNETIRGSNSPDRETLRGGAGNDVLIGSGDETTLEGGKGDDTLHGGSRSKDTYVFNLGDGNDLVIDDHVTVDSSRQSEIRFGAGIAQSDIVASQSGQDLLLQHVNGHDSIRVQGWFDWQRQQGTVKTVTFADGGSW</sequence>
<dbReference type="InterPro" id="IPR001343">
    <property type="entry name" value="Hemolysn_Ca-bd"/>
</dbReference>
<keyword evidence="5" id="KW-1185">Reference proteome</keyword>
<dbReference type="RefSeq" id="WP_280637422.1">
    <property type="nucleotide sequence ID" value="NZ_JAHDTB010000049.1"/>
</dbReference>
<dbReference type="InterPro" id="IPR010566">
    <property type="entry name" value="Haemolys_ca-bd"/>
</dbReference>
<evidence type="ECO:0000256" key="2">
    <source>
        <dbReference type="SAM" id="MobiDB-lite"/>
    </source>
</evidence>
<dbReference type="EMBL" id="JAHDTB010000049">
    <property type="protein sequence ID" value="MBW8290384.1"/>
    <property type="molecule type" value="Genomic_DNA"/>
</dbReference>
<accession>A0ABS7FK08</accession>
<evidence type="ECO:0000256" key="1">
    <source>
        <dbReference type="ARBA" id="ARBA00022837"/>
    </source>
</evidence>
<gene>
    <name evidence="4" type="ORF">KIF53_22355</name>
</gene>
<dbReference type="Proteomes" id="UP000711178">
    <property type="component" value="Unassembled WGS sequence"/>
</dbReference>
<feature type="domain" description="Haemolysin-type calcium binding-related" evidence="3">
    <location>
        <begin position="112"/>
        <end position="150"/>
    </location>
</feature>
<name>A0ABS7FK08_9NEIS</name>
<feature type="compositionally biased region" description="Basic and acidic residues" evidence="2">
    <location>
        <begin position="51"/>
        <end position="63"/>
    </location>
</feature>
<proteinExistence type="predicted"/>
<dbReference type="Pfam" id="PF06594">
    <property type="entry name" value="HCBP_related"/>
    <property type="match status" value="1"/>
</dbReference>
<feature type="region of interest" description="Disordered" evidence="2">
    <location>
        <begin position="1"/>
        <end position="63"/>
    </location>
</feature>
<evidence type="ECO:0000313" key="5">
    <source>
        <dbReference type="Proteomes" id="UP000711178"/>
    </source>
</evidence>
<dbReference type="Gene3D" id="2.150.10.10">
    <property type="entry name" value="Serralysin-like metalloprotease, C-terminal"/>
    <property type="match status" value="1"/>
</dbReference>
<organism evidence="4 5">
    <name type="scientific">Chromobacterium subtsugae</name>
    <dbReference type="NCBI Taxonomy" id="251747"/>
    <lineage>
        <taxon>Bacteria</taxon>
        <taxon>Pseudomonadati</taxon>
        <taxon>Pseudomonadota</taxon>
        <taxon>Betaproteobacteria</taxon>
        <taxon>Neisseriales</taxon>
        <taxon>Chromobacteriaceae</taxon>
        <taxon>Chromobacterium</taxon>
    </lineage>
</organism>
<dbReference type="InterPro" id="IPR011049">
    <property type="entry name" value="Serralysin-like_metalloprot_C"/>
</dbReference>
<reference evidence="4 5" key="1">
    <citation type="submission" date="2021-05" db="EMBL/GenBank/DDBJ databases">
        <title>Draft Whole Genome Sequencing Of Biosensor Chromobacterium violaceum Strain CV026 Reveals A Regulatory RNA In Chromobacterium violaceum Phenotype Regulatory Network.</title>
        <authorList>
            <person name="Hong K.W."/>
            <person name="Chan K.G."/>
            <person name="Chang C.-Y."/>
        </authorList>
    </citation>
    <scope>NUCLEOTIDE SEQUENCE [LARGE SCALE GENOMIC DNA]</scope>
    <source>
        <strain evidence="4 5">ATCC 31532</strain>
    </source>
</reference>
<evidence type="ECO:0000313" key="4">
    <source>
        <dbReference type="EMBL" id="MBW8290384.1"/>
    </source>
</evidence>
<protein>
    <recommendedName>
        <fullName evidence="3">Haemolysin-type calcium binding-related domain-containing protein</fullName>
    </recommendedName>
</protein>
<dbReference type="Pfam" id="PF00353">
    <property type="entry name" value="HemolysinCabind"/>
    <property type="match status" value="1"/>
</dbReference>
<comment type="caution">
    <text evidence="4">The sequence shown here is derived from an EMBL/GenBank/DDBJ whole genome shotgun (WGS) entry which is preliminary data.</text>
</comment>
<feature type="non-terminal residue" evidence="4">
    <location>
        <position position="150"/>
    </location>
</feature>
<evidence type="ECO:0000259" key="3">
    <source>
        <dbReference type="Pfam" id="PF06594"/>
    </source>
</evidence>
<dbReference type="PRINTS" id="PR00313">
    <property type="entry name" value="CABNDNGRPT"/>
</dbReference>
<keyword evidence="1" id="KW-0106">Calcium</keyword>
<dbReference type="SUPFAM" id="SSF51120">
    <property type="entry name" value="beta-Roll"/>
    <property type="match status" value="1"/>
</dbReference>